<dbReference type="AlphaFoldDB" id="A0A0H3XNA6"/>
<sequence length="670" mass="76935">MKNINDKNNKEPLGKDFYIDQTPLDFANLAESKSDADLSLIYGPDRKNKLYIYSLKRLFDNSEKPSLEFGPNIVQIRFINPDDVIITDAYEINDFQIDLKEIPINNPQKQATKYSEIDTKVMVFQNPATISTYDIRVVSIDEPVNNNNLDKLYIIDQYNQPWSNGATITKLANLTLLKDFKTIDGNAVIVKIQKPLPPDTEITGIKIKAPKAIKWGNIKCWGNVDGEYGYPELAIKDKIPFPLLSMPIETEPKLKILQQWLSHQILPWELAKEFLVEKSCLSLINLGKQTEKTTKLFLDKTRITKANVRINYSGQYWKGDRWGCQTLNPHNETKNIIGLNTTSLDHGECRMNSEYTSPDTYDGVELELKDAPVITSLQQVLLDMLTYTYNYKKNFDGADYQNGSPQNAIAKLKAKFEGQKPENVISNILEHWKLENPNYINIKEILILQQIILLLSNYIYSNESINKGLNDDVKLLSPYYFELVSKPEKKDDNYYEFKDCIVILKSEYFDFTDPENIKFKVNNLSTNKIFKLTNNEFSWISISNFLETNDIPSLIPRDITLASGEYGKYFTNLIIPKNKLNEALKLYGSENNLYNKISWINKISNLGTNEIIEFTLQKNITKLNLINISSIDGSGKYDIELKTKNSSIIIKEIDLFTSNNELLSLININL</sequence>
<name>A0A0H3XNA6_9MOLU</name>
<dbReference type="STRING" id="315358.SERIO_v1c11240"/>
<reference evidence="2" key="2">
    <citation type="submission" date="2015-06" db="EMBL/GenBank/DDBJ databases">
        <title>Complete genome sequence of Spiroplasma eriocheiris TDA-040725-5 (DSM 21848).</title>
        <authorList>
            <person name="Lo W.-S."/>
            <person name="Kuo C.-H."/>
        </authorList>
    </citation>
    <scope>NUCLEOTIDE SEQUENCE [LARGE SCALE GENOMIC DNA]</scope>
    <source>
        <strain evidence="2">TDA-040725-5</strain>
    </source>
</reference>
<reference evidence="1 2" key="1">
    <citation type="journal article" date="2015" name="Genome Biol. Evol.">
        <title>Found and Lost: The Fates of Horizontally Acquired Genes in Arthropod-Symbiotic Spiroplasma.</title>
        <authorList>
            <person name="Lo W.S."/>
            <person name="Gasparich G.E."/>
            <person name="Kuo C.H."/>
        </authorList>
    </citation>
    <scope>NUCLEOTIDE SEQUENCE [LARGE SCALE GENOMIC DNA]</scope>
    <source>
        <strain evidence="2">TDA-040725-5</strain>
    </source>
</reference>
<organism evidence="1 2">
    <name type="scientific">Spiroplasma eriocheiris</name>
    <dbReference type="NCBI Taxonomy" id="315358"/>
    <lineage>
        <taxon>Bacteria</taxon>
        <taxon>Bacillati</taxon>
        <taxon>Mycoplasmatota</taxon>
        <taxon>Mollicutes</taxon>
        <taxon>Entomoplasmatales</taxon>
        <taxon>Spiroplasmataceae</taxon>
        <taxon>Spiroplasma</taxon>
    </lineage>
</organism>
<evidence type="ECO:0000313" key="1">
    <source>
        <dbReference type="EMBL" id="AKM54677.1"/>
    </source>
</evidence>
<dbReference type="RefSeq" id="WP_047791858.1">
    <property type="nucleotide sequence ID" value="NZ_CP011856.1"/>
</dbReference>
<dbReference type="KEGG" id="seri:SERIO_v1c11240"/>
<dbReference type="Proteomes" id="UP000035661">
    <property type="component" value="Chromosome"/>
</dbReference>
<gene>
    <name evidence="1" type="ORF">SERIO_v1c11240</name>
</gene>
<protein>
    <submittedName>
        <fullName evidence="1">Uncharacterized protein</fullName>
    </submittedName>
</protein>
<evidence type="ECO:0000313" key="2">
    <source>
        <dbReference type="Proteomes" id="UP000035661"/>
    </source>
</evidence>
<accession>A0A0H3XNA6</accession>
<proteinExistence type="predicted"/>
<keyword evidence="2" id="KW-1185">Reference proteome</keyword>
<dbReference type="PATRIC" id="fig|743698.3.peg.1135"/>
<dbReference type="EMBL" id="CP011856">
    <property type="protein sequence ID" value="AKM54677.1"/>
    <property type="molecule type" value="Genomic_DNA"/>
</dbReference>